<sequence>MQMVWPSLCLLNGEPYAKTYSQMTLTQSGLEIKRPGDSVTINPFHCQSTLITRKFFLMLTQKLLVT</sequence>
<protein>
    <submittedName>
        <fullName evidence="1">Uncharacterized protein</fullName>
    </submittedName>
</protein>
<accession>A0A670K1V5</accession>
<reference evidence="1" key="3">
    <citation type="submission" date="2025-09" db="UniProtKB">
        <authorList>
            <consortium name="Ensembl"/>
        </authorList>
    </citation>
    <scope>IDENTIFICATION</scope>
</reference>
<dbReference type="Ensembl" id="ENSPMRT00000033433.1">
    <property type="protein sequence ID" value="ENSPMRP00000031518.1"/>
    <property type="gene ID" value="ENSPMRG00000020423.1"/>
</dbReference>
<dbReference type="Proteomes" id="UP000472272">
    <property type="component" value="Chromosome 13"/>
</dbReference>
<proteinExistence type="predicted"/>
<name>A0A670K1V5_PODMU</name>
<reference evidence="1 2" key="1">
    <citation type="journal article" date="2019" name="Proc. Natl. Acad. Sci. U.S.A.">
        <title>Regulatory changes in pterin and carotenoid genes underlie balanced color polymorphisms in the wall lizard.</title>
        <authorList>
            <person name="Andrade P."/>
            <person name="Pinho C."/>
            <person name="Perez I de Lanuza G."/>
            <person name="Afonso S."/>
            <person name="Brejcha J."/>
            <person name="Rubin C.J."/>
            <person name="Wallerman O."/>
            <person name="Pereira P."/>
            <person name="Sabatino S.J."/>
            <person name="Bellati A."/>
            <person name="Pellitteri-Rosa D."/>
            <person name="Bosakova Z."/>
            <person name="Bunikis I."/>
            <person name="Carretero M.A."/>
            <person name="Feiner N."/>
            <person name="Marsik P."/>
            <person name="Pauperio F."/>
            <person name="Salvi D."/>
            <person name="Soler L."/>
            <person name="While G.M."/>
            <person name="Uller T."/>
            <person name="Font E."/>
            <person name="Andersson L."/>
            <person name="Carneiro M."/>
        </authorList>
    </citation>
    <scope>NUCLEOTIDE SEQUENCE</scope>
</reference>
<keyword evidence="2" id="KW-1185">Reference proteome</keyword>
<organism evidence="1 2">
    <name type="scientific">Podarcis muralis</name>
    <name type="common">Wall lizard</name>
    <name type="synonym">Lacerta muralis</name>
    <dbReference type="NCBI Taxonomy" id="64176"/>
    <lineage>
        <taxon>Eukaryota</taxon>
        <taxon>Metazoa</taxon>
        <taxon>Chordata</taxon>
        <taxon>Craniata</taxon>
        <taxon>Vertebrata</taxon>
        <taxon>Euteleostomi</taxon>
        <taxon>Lepidosauria</taxon>
        <taxon>Squamata</taxon>
        <taxon>Bifurcata</taxon>
        <taxon>Unidentata</taxon>
        <taxon>Episquamata</taxon>
        <taxon>Laterata</taxon>
        <taxon>Lacertibaenia</taxon>
        <taxon>Lacertidae</taxon>
        <taxon>Podarcis</taxon>
    </lineage>
</organism>
<evidence type="ECO:0000313" key="1">
    <source>
        <dbReference type="Ensembl" id="ENSPMRP00000031518.1"/>
    </source>
</evidence>
<dbReference type="AlphaFoldDB" id="A0A670K1V5"/>
<evidence type="ECO:0000313" key="2">
    <source>
        <dbReference type="Proteomes" id="UP000472272"/>
    </source>
</evidence>
<reference evidence="1" key="2">
    <citation type="submission" date="2025-08" db="UniProtKB">
        <authorList>
            <consortium name="Ensembl"/>
        </authorList>
    </citation>
    <scope>IDENTIFICATION</scope>
</reference>